<dbReference type="GO" id="GO:0004519">
    <property type="term" value="F:endonuclease activity"/>
    <property type="evidence" value="ECO:0007669"/>
    <property type="project" value="UniProtKB-KW"/>
</dbReference>
<sequence length="227" mass="26921">MNKKQDFKHIIMNKIVEFTVKANAEKLENSNENHRLNSTLYEQFLTSKLSDFINEDKFFKKNKLSIEVPNTNKNCWYDFAIVSKGIFIPVNIKYCLGNEKTNVGTKMGIYYSLTGDLKSIKQNLINNWSIYLKSLKQNLSYENKSDYFFLFCSKVNSKDVFWTSMRKLHHLVPSGDNPPFQIIPEKNRFLFNKRSTEEQFNFIIKTLKKSLELRNKPFLEFKKQFEC</sequence>
<accession>A0A8F2DEU9</accession>
<dbReference type="EMBL" id="MT872802">
    <property type="protein sequence ID" value="QWS78788.1"/>
    <property type="molecule type" value="Genomic_DNA"/>
</dbReference>
<evidence type="ECO:0000313" key="1">
    <source>
        <dbReference type="EMBL" id="QWS78788.1"/>
    </source>
</evidence>
<keyword evidence="1" id="KW-0255">Endonuclease</keyword>
<organism evidence="1">
    <name type="scientific">Mycoplasma anserisalpingitidis</name>
    <dbReference type="NCBI Taxonomy" id="519450"/>
    <lineage>
        <taxon>Bacteria</taxon>
        <taxon>Bacillati</taxon>
        <taxon>Mycoplasmatota</taxon>
        <taxon>Mollicutes</taxon>
        <taxon>Mycoplasmataceae</taxon>
        <taxon>Mycoplasma</taxon>
    </lineage>
</organism>
<keyword evidence="1" id="KW-0540">Nuclease</keyword>
<reference evidence="1" key="1">
    <citation type="journal article" date="2021" name="Infect. Genet. Evol.">
        <title>Novel prophage-like sequences in Mycoplasma anserisalpingitidis.</title>
        <authorList>
            <person name="Kovacs A.B."/>
            <person name="Wehmann E."/>
            <person name="Svab D."/>
            <person name="Beko K."/>
            <person name="Grozner D."/>
            <person name="Mitter A."/>
            <person name="Bali K."/>
            <person name="Morrow C.J."/>
            <person name="Banyai K."/>
            <person name="Gyuranecz M."/>
        </authorList>
    </citation>
    <scope>NUCLEOTIDE SEQUENCE</scope>
    <source>
        <strain evidence="1">MYCAV66</strain>
    </source>
</reference>
<name>A0A8F2DEU9_9MOLU</name>
<proteinExistence type="predicted"/>
<dbReference type="AlphaFoldDB" id="A0A8F2DEU9"/>
<protein>
    <submittedName>
        <fullName evidence="1">Restriction endonuclease</fullName>
    </submittedName>
</protein>
<keyword evidence="1" id="KW-0378">Hydrolase</keyword>